<dbReference type="PANTHER" id="PTHR11766:SF1">
    <property type="entry name" value="TYROSINE--TRNA LIGASE"/>
    <property type="match status" value="1"/>
</dbReference>
<dbReference type="EC" id="6.1.1.1" evidence="10"/>
<accession>A0A2N5ZME4</accession>
<evidence type="ECO:0000256" key="11">
    <source>
        <dbReference type="PROSITE-ProRule" id="PRU00182"/>
    </source>
</evidence>
<keyword evidence="7 10" id="KW-0648">Protein biosynthesis</keyword>
<evidence type="ECO:0000256" key="9">
    <source>
        <dbReference type="ARBA" id="ARBA00048248"/>
    </source>
</evidence>
<comment type="function">
    <text evidence="10">Catalyzes the attachment of tyrosine to tRNA(Tyr) in a two-step reaction: tyrosine is first activated by ATP to form Tyr-AMP and then transferred to the acceptor end of tRNA(Tyr).</text>
</comment>
<dbReference type="FunFam" id="1.10.240.10:FF:000006">
    <property type="entry name" value="Tyrosine--tRNA ligase"/>
    <property type="match status" value="1"/>
</dbReference>
<dbReference type="InterPro" id="IPR036986">
    <property type="entry name" value="S4_RNA-bd_sf"/>
</dbReference>
<comment type="subunit">
    <text evidence="1 10">Homodimer.</text>
</comment>
<dbReference type="HAMAP" id="MF_02007">
    <property type="entry name" value="Tyr_tRNA_synth_type2"/>
    <property type="match status" value="1"/>
</dbReference>
<dbReference type="Pfam" id="PF00579">
    <property type="entry name" value="tRNA-synt_1b"/>
    <property type="match status" value="1"/>
</dbReference>
<protein>
    <recommendedName>
        <fullName evidence="10">Tyrosine--tRNA ligase</fullName>
        <ecNumber evidence="10">6.1.1.1</ecNumber>
    </recommendedName>
    <alternativeName>
        <fullName evidence="10">Tyrosyl-tRNA synthetase</fullName>
        <shortName evidence="10">TyrRS</shortName>
    </alternativeName>
</protein>
<dbReference type="PROSITE" id="PS00178">
    <property type="entry name" value="AA_TRNA_LIGASE_I"/>
    <property type="match status" value="1"/>
</dbReference>
<dbReference type="AlphaFoldDB" id="A0A2N5ZME4"/>
<comment type="subcellular location">
    <subcellularLocation>
        <location evidence="10">Cytoplasm</location>
    </subcellularLocation>
</comment>
<dbReference type="Proteomes" id="UP000234857">
    <property type="component" value="Unassembled WGS sequence"/>
</dbReference>
<keyword evidence="4 10" id="KW-0547">Nucleotide-binding</keyword>
<dbReference type="InterPro" id="IPR002307">
    <property type="entry name" value="Tyr-tRNA-ligase"/>
</dbReference>
<dbReference type="SUPFAM" id="SSF55174">
    <property type="entry name" value="Alpha-L RNA-binding motif"/>
    <property type="match status" value="1"/>
</dbReference>
<reference evidence="13 14" key="1">
    <citation type="submission" date="2017-11" db="EMBL/GenBank/DDBJ databases">
        <title>Genome-resolved metagenomics identifies genetic mobility, metabolic interactions, and unexpected diversity in perchlorate-reducing communities.</title>
        <authorList>
            <person name="Barnum T.P."/>
            <person name="Figueroa I.A."/>
            <person name="Carlstrom C.I."/>
            <person name="Lucas L.N."/>
            <person name="Engelbrektson A.L."/>
            <person name="Coates J.D."/>
        </authorList>
    </citation>
    <scope>NUCLEOTIDE SEQUENCE [LARGE SCALE GENOMIC DNA]</scope>
    <source>
        <strain evidence="13">BM706</strain>
    </source>
</reference>
<dbReference type="PANTHER" id="PTHR11766">
    <property type="entry name" value="TYROSYL-TRNA SYNTHETASE"/>
    <property type="match status" value="1"/>
</dbReference>
<evidence type="ECO:0000256" key="6">
    <source>
        <dbReference type="ARBA" id="ARBA00022884"/>
    </source>
</evidence>
<dbReference type="InterPro" id="IPR002305">
    <property type="entry name" value="aa-tRNA-synth_Ic"/>
</dbReference>
<dbReference type="FunFam" id="3.40.50.620:FF:000061">
    <property type="entry name" value="Tyrosine--tRNA ligase"/>
    <property type="match status" value="1"/>
</dbReference>
<dbReference type="InterPro" id="IPR024088">
    <property type="entry name" value="Tyr-tRNA-ligase_bac-type"/>
</dbReference>
<evidence type="ECO:0000256" key="5">
    <source>
        <dbReference type="ARBA" id="ARBA00022840"/>
    </source>
</evidence>
<dbReference type="GO" id="GO:0005524">
    <property type="term" value="F:ATP binding"/>
    <property type="evidence" value="ECO:0007669"/>
    <property type="project" value="UniProtKB-UniRule"/>
</dbReference>
<name>A0A2N5ZME4_MUIH1</name>
<feature type="short sequence motif" description="'KMSKS' region" evidence="10">
    <location>
        <begin position="225"/>
        <end position="229"/>
    </location>
</feature>
<keyword evidence="6 11" id="KW-0694">RNA-binding</keyword>
<dbReference type="InterPro" id="IPR002942">
    <property type="entry name" value="S4_RNA-bd"/>
</dbReference>
<evidence type="ECO:0000256" key="1">
    <source>
        <dbReference type="ARBA" id="ARBA00011738"/>
    </source>
</evidence>
<dbReference type="EMBL" id="PKTG01000019">
    <property type="protein sequence ID" value="PLX19791.1"/>
    <property type="molecule type" value="Genomic_DNA"/>
</dbReference>
<evidence type="ECO:0000256" key="3">
    <source>
        <dbReference type="ARBA" id="ARBA00022598"/>
    </source>
</evidence>
<dbReference type="Gene3D" id="3.40.50.620">
    <property type="entry name" value="HUPs"/>
    <property type="match status" value="1"/>
</dbReference>
<evidence type="ECO:0000256" key="4">
    <source>
        <dbReference type="ARBA" id="ARBA00022741"/>
    </source>
</evidence>
<gene>
    <name evidence="10" type="primary">tyrS</name>
    <name evidence="13" type="ORF">C0601_00835</name>
</gene>
<dbReference type="GO" id="GO:0003723">
    <property type="term" value="F:RNA binding"/>
    <property type="evidence" value="ECO:0007669"/>
    <property type="project" value="UniProtKB-KW"/>
</dbReference>
<dbReference type="GO" id="GO:0006437">
    <property type="term" value="P:tyrosyl-tRNA aminoacylation"/>
    <property type="evidence" value="ECO:0007669"/>
    <property type="project" value="UniProtKB-UniRule"/>
</dbReference>
<dbReference type="NCBIfam" id="TIGR00234">
    <property type="entry name" value="tyrS"/>
    <property type="match status" value="1"/>
</dbReference>
<evidence type="ECO:0000256" key="8">
    <source>
        <dbReference type="ARBA" id="ARBA00023146"/>
    </source>
</evidence>
<dbReference type="Pfam" id="PF22421">
    <property type="entry name" value="SYY_C-terminal"/>
    <property type="match status" value="1"/>
</dbReference>
<evidence type="ECO:0000256" key="10">
    <source>
        <dbReference type="HAMAP-Rule" id="MF_02007"/>
    </source>
</evidence>
<feature type="binding site" evidence="10">
    <location>
        <position position="228"/>
    </location>
    <ligand>
        <name>ATP</name>
        <dbReference type="ChEBI" id="CHEBI:30616"/>
    </ligand>
</feature>
<organism evidence="13 14">
    <name type="scientific">Muiribacterium halophilum</name>
    <dbReference type="NCBI Taxonomy" id="2053465"/>
    <lineage>
        <taxon>Bacteria</taxon>
        <taxon>Candidatus Muiribacteriota</taxon>
        <taxon>Candidatus Muiribacteriia</taxon>
        <taxon>Candidatus Muiribacteriales</taxon>
        <taxon>Candidatus Muiribacteriaceae</taxon>
        <taxon>Candidatus Muiribacterium</taxon>
    </lineage>
</organism>
<dbReference type="PROSITE" id="PS50889">
    <property type="entry name" value="S4"/>
    <property type="match status" value="1"/>
</dbReference>
<proteinExistence type="inferred from homology"/>
<keyword evidence="2 10" id="KW-0963">Cytoplasm</keyword>
<dbReference type="InterPro" id="IPR014729">
    <property type="entry name" value="Rossmann-like_a/b/a_fold"/>
</dbReference>
<keyword evidence="8 10" id="KW-0030">Aminoacyl-tRNA synthetase</keyword>
<feature type="domain" description="RNA-binding S4" evidence="12">
    <location>
        <begin position="334"/>
        <end position="393"/>
    </location>
</feature>
<dbReference type="SMART" id="SM00363">
    <property type="entry name" value="S4"/>
    <property type="match status" value="1"/>
</dbReference>
<evidence type="ECO:0000313" key="14">
    <source>
        <dbReference type="Proteomes" id="UP000234857"/>
    </source>
</evidence>
<comment type="catalytic activity">
    <reaction evidence="9 10">
        <text>tRNA(Tyr) + L-tyrosine + ATP = L-tyrosyl-tRNA(Tyr) + AMP + diphosphate + H(+)</text>
        <dbReference type="Rhea" id="RHEA:10220"/>
        <dbReference type="Rhea" id="RHEA-COMP:9706"/>
        <dbReference type="Rhea" id="RHEA-COMP:9707"/>
        <dbReference type="ChEBI" id="CHEBI:15378"/>
        <dbReference type="ChEBI" id="CHEBI:30616"/>
        <dbReference type="ChEBI" id="CHEBI:33019"/>
        <dbReference type="ChEBI" id="CHEBI:58315"/>
        <dbReference type="ChEBI" id="CHEBI:78442"/>
        <dbReference type="ChEBI" id="CHEBI:78536"/>
        <dbReference type="ChEBI" id="CHEBI:456215"/>
        <dbReference type="EC" id="6.1.1.1"/>
    </reaction>
</comment>
<comment type="caution">
    <text evidence="13">The sequence shown here is derived from an EMBL/GenBank/DDBJ whole genome shotgun (WGS) entry which is preliminary data.</text>
</comment>
<evidence type="ECO:0000256" key="7">
    <source>
        <dbReference type="ARBA" id="ARBA00022917"/>
    </source>
</evidence>
<dbReference type="Gene3D" id="3.10.290.10">
    <property type="entry name" value="RNA-binding S4 domain"/>
    <property type="match status" value="1"/>
</dbReference>
<dbReference type="InterPro" id="IPR024108">
    <property type="entry name" value="Tyr-tRNA-ligase_bac_2"/>
</dbReference>
<dbReference type="InterPro" id="IPR054608">
    <property type="entry name" value="SYY-like_C"/>
</dbReference>
<evidence type="ECO:0000313" key="13">
    <source>
        <dbReference type="EMBL" id="PLX19791.1"/>
    </source>
</evidence>
<evidence type="ECO:0000256" key="2">
    <source>
        <dbReference type="ARBA" id="ARBA00022490"/>
    </source>
</evidence>
<dbReference type="GO" id="GO:0005829">
    <property type="term" value="C:cytosol"/>
    <property type="evidence" value="ECO:0007669"/>
    <property type="project" value="TreeGrafter"/>
</dbReference>
<dbReference type="SUPFAM" id="SSF52374">
    <property type="entry name" value="Nucleotidylyl transferase"/>
    <property type="match status" value="1"/>
</dbReference>
<dbReference type="GO" id="GO:0004831">
    <property type="term" value="F:tyrosine-tRNA ligase activity"/>
    <property type="evidence" value="ECO:0007669"/>
    <property type="project" value="UniProtKB-UniRule"/>
</dbReference>
<dbReference type="CDD" id="cd00165">
    <property type="entry name" value="S4"/>
    <property type="match status" value="1"/>
</dbReference>
<evidence type="ECO:0000259" key="12">
    <source>
        <dbReference type="SMART" id="SM00363"/>
    </source>
</evidence>
<keyword evidence="3 10" id="KW-0436">Ligase</keyword>
<dbReference type="Gene3D" id="1.10.240.10">
    <property type="entry name" value="Tyrosyl-Transfer RNA Synthetase"/>
    <property type="match status" value="1"/>
</dbReference>
<sequence>MPVDKQIEIIKRGTVEILKEDELKERLEKKKVLTVKAGFDPTAPDIHLGHTVLIRKLRQFQDLGHKVVFLIGDYTGMIGDPTGKNATRKQLTKEEVLQNAQTYKDQVEKILDMDKLTIEFNSKWFKDMNFEEVIKLSSKYTLARMLERDDFEKRYSSQQPISIHEFFYPLMQGYDSVALESDIELGGTDQKFNLVMGRHLQREYGQSSQIIMTMPLLEGLDGVEKMSKSLGNYIGINESPNEMFGKIMSLNDEIMYKYFELLTDIDMEEIKKMKTAQENGENPMIFKKRLAKEIITFYHSEEDAAAAQAHFEKVHSRGEIPDEMDEFKTTEGKWFLPKLICETGLAGSNSEARRHIKGGAVKINQEKVSDPRTEIELEKGETVLQVGKRKFIKIIY</sequence>
<keyword evidence="5 10" id="KW-0067">ATP-binding</keyword>
<dbReference type="CDD" id="cd00805">
    <property type="entry name" value="TyrRS_core"/>
    <property type="match status" value="1"/>
</dbReference>
<dbReference type="InterPro" id="IPR001412">
    <property type="entry name" value="aa-tRNA-synth_I_CS"/>
</dbReference>
<comment type="similarity">
    <text evidence="10">Belongs to the class-I aminoacyl-tRNA synthetase family. TyrS type 2 subfamily.</text>
</comment>
<feature type="short sequence motif" description="'HIGH' region" evidence="10">
    <location>
        <begin position="41"/>
        <end position="50"/>
    </location>
</feature>
<dbReference type="PRINTS" id="PR01040">
    <property type="entry name" value="TRNASYNTHTYR"/>
</dbReference>